<dbReference type="KEGG" id="vg:29124170"/>
<organism evidence="2 3">
    <name type="scientific">Cyanophage S-RIM50</name>
    <dbReference type="NCBI Taxonomy" id="687803"/>
    <lineage>
        <taxon>Viruses</taxon>
        <taxon>Duplodnaviria</taxon>
        <taxon>Heunggongvirae</taxon>
        <taxon>Uroviricota</taxon>
        <taxon>Caudoviricetes</taxon>
        <taxon>Pantevenvirales</taxon>
        <taxon>Kyanoviridae</taxon>
        <taxon>Neptunevirus</taxon>
        <taxon>Neptunevirus srim50</taxon>
    </lineage>
</organism>
<evidence type="ECO:0000256" key="1">
    <source>
        <dbReference type="SAM" id="MobiDB-lite"/>
    </source>
</evidence>
<gene>
    <name evidence="2" type="ORF">R290704_166</name>
</gene>
<dbReference type="OrthoDB" id="16227at10239"/>
<sequence length="152" mass="17538">MTYEAEVQFKFDATYTHDYNRGFGSSIGDDDFIPEEHYLITAPAADLNAKQYFKLFEKFLLCVGMDPASIRSGAMSLVFNDWTREDDQRKVCKEFELTMDEDLDEKFKEWVKRDEEWNRLKKGPMGTVPEDNMPPWGHSDMEALADSANGVA</sequence>
<evidence type="ECO:0000313" key="2">
    <source>
        <dbReference type="EMBL" id="AMO42948.1"/>
    </source>
</evidence>
<dbReference type="EMBL" id="KU594605">
    <property type="protein sequence ID" value="AMO42948.1"/>
    <property type="molecule type" value="Genomic_DNA"/>
</dbReference>
<protein>
    <submittedName>
        <fullName evidence="2">Uncharacterized protein</fullName>
    </submittedName>
</protein>
<keyword evidence="3" id="KW-1185">Reference proteome</keyword>
<accession>A0A127KLW5</accession>
<proteinExistence type="predicted"/>
<feature type="region of interest" description="Disordered" evidence="1">
    <location>
        <begin position="121"/>
        <end position="152"/>
    </location>
</feature>
<name>A0A127KLW5_9CAUD</name>
<dbReference type="Proteomes" id="UP000201797">
    <property type="component" value="Segment"/>
</dbReference>
<evidence type="ECO:0000313" key="3">
    <source>
        <dbReference type="Proteomes" id="UP000201797"/>
    </source>
</evidence>
<dbReference type="GeneID" id="29124170"/>
<reference evidence="2 3" key="1">
    <citation type="submission" date="2016-01" db="EMBL/GenBank/DDBJ databases">
        <title>The genomic content and context of auxiliary metabolic genes in marine cyanophages.</title>
        <authorList>
            <person name="Marston M.F."/>
            <person name="Martiny J.B.H."/>
            <person name="Crummett L.T."/>
        </authorList>
    </citation>
    <scope>NUCLEOTIDE SEQUENCE [LARGE SCALE GENOMIC DNA]</scope>
    <source>
        <strain evidence="2">RW_29_0704</strain>
    </source>
</reference>
<dbReference type="RefSeq" id="YP_009302247.1">
    <property type="nucleotide sequence ID" value="NC_031242.1"/>
</dbReference>